<feature type="domain" description="Mandelate racemase/muconate lactonizing enzyme C-terminal" evidence="7">
    <location>
        <begin position="198"/>
        <end position="293"/>
    </location>
</feature>
<dbReference type="Pfam" id="PF13378">
    <property type="entry name" value="MR_MLE_C"/>
    <property type="match status" value="1"/>
</dbReference>
<keyword evidence="9" id="KW-1185">Reference proteome</keyword>
<evidence type="ECO:0000256" key="1">
    <source>
        <dbReference type="ARBA" id="ARBA00001737"/>
    </source>
</evidence>
<name>A0ABU1Z5H8_9BURK</name>
<dbReference type="Gene3D" id="3.20.20.120">
    <property type="entry name" value="Enolase-like C-terminal domain"/>
    <property type="match status" value="1"/>
</dbReference>
<dbReference type="InterPro" id="IPR013341">
    <property type="entry name" value="Mandelate_racemase_N_dom"/>
</dbReference>
<proteinExistence type="predicted"/>
<dbReference type="CDD" id="cd03324">
    <property type="entry name" value="rTSbeta_L-fuconate_dehydratase"/>
    <property type="match status" value="1"/>
</dbReference>
<dbReference type="SUPFAM" id="SSF51604">
    <property type="entry name" value="Enolase C-terminal domain-like"/>
    <property type="match status" value="1"/>
</dbReference>
<comment type="cofactor">
    <cofactor evidence="2">
        <name>Mg(2+)</name>
        <dbReference type="ChEBI" id="CHEBI:18420"/>
    </cofactor>
</comment>
<dbReference type="SFLD" id="SFLDG00179">
    <property type="entry name" value="mandelate_racemase"/>
    <property type="match status" value="1"/>
</dbReference>
<evidence type="ECO:0000313" key="9">
    <source>
        <dbReference type="Proteomes" id="UP001180536"/>
    </source>
</evidence>
<dbReference type="Gene3D" id="3.30.390.10">
    <property type="entry name" value="Enolase-like, N-terminal domain"/>
    <property type="match status" value="1"/>
</dbReference>
<dbReference type="InterPro" id="IPR029017">
    <property type="entry name" value="Enolase-like_N"/>
</dbReference>
<dbReference type="SFLD" id="SFLDS00001">
    <property type="entry name" value="Enolase"/>
    <property type="match status" value="1"/>
</dbReference>
<evidence type="ECO:0000256" key="5">
    <source>
        <dbReference type="ARBA" id="ARBA00022842"/>
    </source>
</evidence>
<dbReference type="GO" id="GO:0050023">
    <property type="term" value="F:L-fuconate dehydratase activity"/>
    <property type="evidence" value="ECO:0007669"/>
    <property type="project" value="UniProtKB-EC"/>
</dbReference>
<evidence type="ECO:0000256" key="3">
    <source>
        <dbReference type="ARBA" id="ARBA00013142"/>
    </source>
</evidence>
<dbReference type="Proteomes" id="UP001180536">
    <property type="component" value="Unassembled WGS sequence"/>
</dbReference>
<accession>A0ABU1Z5H8</accession>
<keyword evidence="6 8" id="KW-0456">Lyase</keyword>
<dbReference type="SFLD" id="SFLDF00111">
    <property type="entry name" value="L-fuconate_dehydratase"/>
    <property type="match status" value="1"/>
</dbReference>
<keyword evidence="5" id="KW-0460">Magnesium</keyword>
<dbReference type="SMART" id="SM00922">
    <property type="entry name" value="MR_MLE"/>
    <property type="match status" value="1"/>
</dbReference>
<dbReference type="PANTHER" id="PTHR13794">
    <property type="entry name" value="ENOLASE SUPERFAMILY, MANDELATE RACEMASE"/>
    <property type="match status" value="1"/>
</dbReference>
<reference evidence="8 9" key="1">
    <citation type="submission" date="2023-07" db="EMBL/GenBank/DDBJ databases">
        <title>Sorghum-associated microbial communities from plants grown in Nebraska, USA.</title>
        <authorList>
            <person name="Schachtman D."/>
        </authorList>
    </citation>
    <scope>NUCLEOTIDE SEQUENCE [LARGE SCALE GENOMIC DNA]</scope>
    <source>
        <strain evidence="8 9">BE310</strain>
    </source>
</reference>
<dbReference type="InterPro" id="IPR029065">
    <property type="entry name" value="Enolase_C-like"/>
</dbReference>
<dbReference type="InterPro" id="IPR018110">
    <property type="entry name" value="Mandel_Rmase/mucon_lact_enz_CS"/>
</dbReference>
<dbReference type="InterPro" id="IPR034610">
    <property type="entry name" value="L-fuconate_dehydratase"/>
</dbReference>
<dbReference type="EMBL" id="JAVDXQ010000001">
    <property type="protein sequence ID" value="MDR7295260.1"/>
    <property type="molecule type" value="Genomic_DNA"/>
</dbReference>
<evidence type="ECO:0000256" key="4">
    <source>
        <dbReference type="ARBA" id="ARBA00022723"/>
    </source>
</evidence>
<dbReference type="RefSeq" id="WP_310341436.1">
    <property type="nucleotide sequence ID" value="NZ_JAVDXQ010000001.1"/>
</dbReference>
<dbReference type="SUPFAM" id="SSF54826">
    <property type="entry name" value="Enolase N-terminal domain-like"/>
    <property type="match status" value="1"/>
</dbReference>
<dbReference type="InterPro" id="IPR036849">
    <property type="entry name" value="Enolase-like_C_sf"/>
</dbReference>
<dbReference type="InterPro" id="IPR046945">
    <property type="entry name" value="RHMD-like"/>
</dbReference>
<keyword evidence="4" id="KW-0479">Metal-binding</keyword>
<protein>
    <recommendedName>
        <fullName evidence="3">L-fuconate dehydratase</fullName>
        <ecNumber evidence="3">4.2.1.68</ecNumber>
    </recommendedName>
</protein>
<evidence type="ECO:0000259" key="7">
    <source>
        <dbReference type="SMART" id="SM00922"/>
    </source>
</evidence>
<dbReference type="InterPro" id="IPR013342">
    <property type="entry name" value="Mandelate_racemase_C"/>
</dbReference>
<evidence type="ECO:0000256" key="6">
    <source>
        <dbReference type="ARBA" id="ARBA00023239"/>
    </source>
</evidence>
<dbReference type="Pfam" id="PF02746">
    <property type="entry name" value="MR_MLE_N"/>
    <property type="match status" value="1"/>
</dbReference>
<organism evidence="8 9">
    <name type="scientific">Pelomonas aquatica</name>
    <dbReference type="NCBI Taxonomy" id="431058"/>
    <lineage>
        <taxon>Bacteria</taxon>
        <taxon>Pseudomonadati</taxon>
        <taxon>Pseudomonadota</taxon>
        <taxon>Betaproteobacteria</taxon>
        <taxon>Burkholderiales</taxon>
        <taxon>Sphaerotilaceae</taxon>
        <taxon>Roseateles</taxon>
    </lineage>
</organism>
<comment type="catalytic activity">
    <reaction evidence="1">
        <text>L-fuconate = 2-dehydro-3-deoxy-L-fuconate + H2O</text>
        <dbReference type="Rhea" id="RHEA:22772"/>
        <dbReference type="ChEBI" id="CHEBI:15377"/>
        <dbReference type="ChEBI" id="CHEBI:21291"/>
        <dbReference type="ChEBI" id="CHEBI:37448"/>
        <dbReference type="EC" id="4.2.1.68"/>
    </reaction>
</comment>
<evidence type="ECO:0000256" key="2">
    <source>
        <dbReference type="ARBA" id="ARBA00001946"/>
    </source>
</evidence>
<dbReference type="PROSITE" id="PS00909">
    <property type="entry name" value="MR_MLE_2"/>
    <property type="match status" value="1"/>
</dbReference>
<evidence type="ECO:0000313" key="8">
    <source>
        <dbReference type="EMBL" id="MDR7295260.1"/>
    </source>
</evidence>
<gene>
    <name evidence="8" type="ORF">J2X16_000581</name>
</gene>
<dbReference type="EC" id="4.2.1.68" evidence="3"/>
<comment type="caution">
    <text evidence="8">The sequence shown here is derived from an EMBL/GenBank/DDBJ whole genome shotgun (WGS) entry which is preliminary data.</text>
</comment>
<sequence>MTRITNLRTVDVRFPTSQHLDGSDAMNPDPDYSAAYVILETDQPGLEGHGLTFTIGRGNDICCKAIEAMRHLVVGLELSWIAADMGRFWRHVTSDSQLRWIGPDKGAIHLATGAVVNAVWDLWAKAEGKPVWRLVADMSPAELVRCIDFRYITDCITPDEALALLTRAAEGKAERLATLEREGYPCYTTSAGWLGYPDDKLRRLCQEAVDAGFNHVKLKVGRDREDDIRRLRIAREVLGPDRKLMIDANQVWDVPVAIDWLKDLAFAKPWFIEEPTSPDDVEGHRAIREAVLPMQVATGEMCQNRILFKQFMMRGAIDVVQIDSCRLGGVNEILAVMLMAAKLGLPVCPHAGGVGLCEYVQHLSMIDYLCIAGTRDGRVIEYVDHLHEHFVDPCVVRGAAYMPPAAPGFSITMKAASLEQYRFRG</sequence>
<dbReference type="PANTHER" id="PTHR13794:SF58">
    <property type="entry name" value="MITOCHONDRIAL ENOLASE SUPERFAMILY MEMBER 1"/>
    <property type="match status" value="1"/>
</dbReference>